<dbReference type="InterPro" id="IPR050642">
    <property type="entry name" value="PDH_E1_Alpha_Subunit"/>
</dbReference>
<evidence type="ECO:0000313" key="8">
    <source>
        <dbReference type="Proteomes" id="UP000054516"/>
    </source>
</evidence>
<dbReference type="EC" id="1.2.4.1" evidence="5"/>
<comment type="cofactor">
    <cofactor evidence="1 5">
        <name>thiamine diphosphate</name>
        <dbReference type="ChEBI" id="CHEBI:58937"/>
    </cofactor>
</comment>
<keyword evidence="8" id="KW-1185">Reference proteome</keyword>
<evidence type="ECO:0000256" key="3">
    <source>
        <dbReference type="ARBA" id="ARBA00023052"/>
    </source>
</evidence>
<dbReference type="PANTHER" id="PTHR11516">
    <property type="entry name" value="PYRUVATE DEHYDROGENASE E1 COMPONENT, ALPHA SUBUNIT BACTERIAL AND ORGANELLAR"/>
    <property type="match status" value="1"/>
</dbReference>
<dbReference type="Gene3D" id="3.40.50.970">
    <property type="match status" value="1"/>
</dbReference>
<dbReference type="OMA" id="LGYEMPC"/>
<dbReference type="Proteomes" id="UP000054516">
    <property type="component" value="Unassembled WGS sequence"/>
</dbReference>
<dbReference type="EMBL" id="DF977457">
    <property type="protein sequence ID" value="GAP89217.1"/>
    <property type="molecule type" value="Genomic_DNA"/>
</dbReference>
<keyword evidence="2 5" id="KW-0560">Oxidoreductase</keyword>
<sequence length="416" mass="45606">MFPRALRVPRAAAPLVHARAAVARPATVAALRSVTTNAASSHAEKSAVPDADDQPFQVTLSDESFETYEFDPPSYTLDVTKKELKRMYYDMVTIRQMEMAADRLYKEKKIRGFCHLSTGQEAVAVGIEHALTKEDDIITAYRCHGYALMRGASVRSIIGELLGRRGGIAYGKGGSMHMFAKGFYGGNGIVGAQVPVGAGLAFAHKYMGRKNASVILYGDGASNQGQVFEAFNMAKLWGLPALFGCENNKYGMGTAAARSSALTDYYKRGQYISGLKVNGMDVLAVKAAVKHAKDWAVAENGPLVLEYVTYRYGGHSMSDPGTTYRTREEIQRMRSTNDPIAGLKQKILDWGVCNEDELKSVDKEARKHVADEVAAAEAMTVPDTKPEILFEDVYVKGSEPQFLRGRTPDENFYFSS</sequence>
<dbReference type="GO" id="GO:0045254">
    <property type="term" value="C:pyruvate dehydrogenase complex"/>
    <property type="evidence" value="ECO:0007669"/>
    <property type="project" value="EnsemblFungi"/>
</dbReference>
<dbReference type="NCBIfam" id="TIGR03182">
    <property type="entry name" value="PDH_E1_alph_y"/>
    <property type="match status" value="1"/>
</dbReference>
<dbReference type="OrthoDB" id="10256198at2759"/>
<dbReference type="GO" id="GO:0004739">
    <property type="term" value="F:pyruvate dehydrogenase (acetyl-transferring) activity"/>
    <property type="evidence" value="ECO:0007669"/>
    <property type="project" value="UniProtKB-UniRule"/>
</dbReference>
<dbReference type="SUPFAM" id="SSF52518">
    <property type="entry name" value="Thiamin diphosphate-binding fold (THDP-binding)"/>
    <property type="match status" value="1"/>
</dbReference>
<dbReference type="InterPro" id="IPR017597">
    <property type="entry name" value="Pyrv_DH_E1_asu_subgrp-y"/>
</dbReference>
<proteinExistence type="predicted"/>
<dbReference type="AlphaFoldDB" id="A0A1W2TLP3"/>
<dbReference type="GO" id="GO:0042645">
    <property type="term" value="C:mitochondrial nucleoid"/>
    <property type="evidence" value="ECO:0007669"/>
    <property type="project" value="EnsemblFungi"/>
</dbReference>
<protein>
    <recommendedName>
        <fullName evidence="5">Pyruvate dehydrogenase E1 component subunit alpha</fullName>
        <ecNumber evidence="5">1.2.4.1</ecNumber>
    </recommendedName>
</protein>
<dbReference type="STRING" id="77044.A0A1W2TLP3"/>
<comment type="function">
    <text evidence="5">The pyruvate dehydrogenase complex catalyzes the overall conversion of pyruvate to acetyl-CoA and CO(2).</text>
</comment>
<dbReference type="CDD" id="cd02000">
    <property type="entry name" value="TPP_E1_PDC_ADC_BCADC"/>
    <property type="match status" value="1"/>
</dbReference>
<evidence type="ECO:0000259" key="6">
    <source>
        <dbReference type="Pfam" id="PF00676"/>
    </source>
</evidence>
<dbReference type="FunFam" id="3.40.50.970:FF:000013">
    <property type="entry name" value="Pyruvate dehydrogenase E1 component subunit alpha"/>
    <property type="match status" value="1"/>
</dbReference>
<evidence type="ECO:0000313" key="7">
    <source>
        <dbReference type="EMBL" id="GAP89217.1"/>
    </source>
</evidence>
<evidence type="ECO:0000256" key="5">
    <source>
        <dbReference type="RuleBase" id="RU361139"/>
    </source>
</evidence>
<evidence type="ECO:0000256" key="4">
    <source>
        <dbReference type="ARBA" id="ARBA00023317"/>
    </source>
</evidence>
<dbReference type="Pfam" id="PF00676">
    <property type="entry name" value="E1_dh"/>
    <property type="match status" value="1"/>
</dbReference>
<keyword evidence="3 5" id="KW-0786">Thiamine pyrophosphate</keyword>
<keyword evidence="4 5" id="KW-0670">Pyruvate</keyword>
<dbReference type="GO" id="GO:0006086">
    <property type="term" value="P:pyruvate decarboxylation to acetyl-CoA"/>
    <property type="evidence" value="ECO:0007669"/>
    <property type="project" value="EnsemblFungi"/>
</dbReference>
<dbReference type="InterPro" id="IPR001017">
    <property type="entry name" value="DH_E1"/>
</dbReference>
<accession>A0A1W2TLP3</accession>
<dbReference type="GO" id="GO:0007124">
    <property type="term" value="P:pseudohyphal growth"/>
    <property type="evidence" value="ECO:0007669"/>
    <property type="project" value="EnsemblFungi"/>
</dbReference>
<dbReference type="PANTHER" id="PTHR11516:SF60">
    <property type="entry name" value="PYRUVATE DEHYDROGENASE E1 COMPONENT SUBUNIT ALPHA"/>
    <property type="match status" value="1"/>
</dbReference>
<reference evidence="7" key="1">
    <citation type="submission" date="2016-03" db="EMBL/GenBank/DDBJ databases">
        <title>Draft genome sequence of Rosellinia necatrix.</title>
        <authorList>
            <person name="Kanematsu S."/>
        </authorList>
    </citation>
    <scope>NUCLEOTIDE SEQUENCE [LARGE SCALE GENOMIC DNA]</scope>
    <source>
        <strain evidence="7">W97</strain>
    </source>
</reference>
<organism evidence="7">
    <name type="scientific">Rosellinia necatrix</name>
    <name type="common">White root-rot fungus</name>
    <dbReference type="NCBI Taxonomy" id="77044"/>
    <lineage>
        <taxon>Eukaryota</taxon>
        <taxon>Fungi</taxon>
        <taxon>Dikarya</taxon>
        <taxon>Ascomycota</taxon>
        <taxon>Pezizomycotina</taxon>
        <taxon>Sordariomycetes</taxon>
        <taxon>Xylariomycetidae</taxon>
        <taxon>Xylariales</taxon>
        <taxon>Xylariaceae</taxon>
        <taxon>Rosellinia</taxon>
    </lineage>
</organism>
<gene>
    <name evidence="7" type="ORF">SAMD00023353_1200640</name>
</gene>
<dbReference type="InterPro" id="IPR029061">
    <property type="entry name" value="THDP-binding"/>
</dbReference>
<comment type="catalytic activity">
    <reaction evidence="5">
        <text>N(6)-[(R)-lipoyl]-L-lysyl-[protein] + pyruvate + H(+) = N(6)-[(R)-S(8)-acetyldihydrolipoyl]-L-lysyl-[protein] + CO2</text>
        <dbReference type="Rhea" id="RHEA:19189"/>
        <dbReference type="Rhea" id="RHEA-COMP:10474"/>
        <dbReference type="Rhea" id="RHEA-COMP:10478"/>
        <dbReference type="ChEBI" id="CHEBI:15361"/>
        <dbReference type="ChEBI" id="CHEBI:15378"/>
        <dbReference type="ChEBI" id="CHEBI:16526"/>
        <dbReference type="ChEBI" id="CHEBI:83099"/>
        <dbReference type="ChEBI" id="CHEBI:83111"/>
        <dbReference type="EC" id="1.2.4.1"/>
    </reaction>
</comment>
<evidence type="ECO:0000256" key="1">
    <source>
        <dbReference type="ARBA" id="ARBA00001964"/>
    </source>
</evidence>
<name>A0A1W2TLP3_ROSNE</name>
<feature type="domain" description="Dehydrogenase E1 component" evidence="6">
    <location>
        <begin position="89"/>
        <end position="382"/>
    </location>
</feature>
<evidence type="ECO:0000256" key="2">
    <source>
        <dbReference type="ARBA" id="ARBA00023002"/>
    </source>
</evidence>